<evidence type="ECO:0000256" key="5">
    <source>
        <dbReference type="ARBA" id="ARBA00023128"/>
    </source>
</evidence>
<evidence type="ECO:0000256" key="6">
    <source>
        <dbReference type="ARBA" id="ARBA00023136"/>
    </source>
</evidence>
<organism evidence="9 10">
    <name type="scientific">Zygosaccharomyces rouxii</name>
    <dbReference type="NCBI Taxonomy" id="4956"/>
    <lineage>
        <taxon>Eukaryota</taxon>
        <taxon>Fungi</taxon>
        <taxon>Dikarya</taxon>
        <taxon>Ascomycota</taxon>
        <taxon>Saccharomycotina</taxon>
        <taxon>Saccharomycetes</taxon>
        <taxon>Saccharomycetales</taxon>
        <taxon>Saccharomycetaceae</taxon>
        <taxon>Zygosaccharomyces</taxon>
    </lineage>
</organism>
<protein>
    <recommendedName>
        <fullName evidence="11">Mitochondrial outer membrane transport complex Sam37/metaxin N-terminal domain-containing protein</fullName>
    </recommendedName>
</protein>
<comment type="caution">
    <text evidence="9">The sequence shown here is derived from an EMBL/GenBank/DDBJ whole genome shotgun (WGS) entry which is preliminary data.</text>
</comment>
<dbReference type="AlphaFoldDB" id="A0A1Q3A130"/>
<dbReference type="PANTHER" id="PTHR12289">
    <property type="entry name" value="METAXIN RELATED"/>
    <property type="match status" value="1"/>
</dbReference>
<dbReference type="GO" id="GO:0015031">
    <property type="term" value="P:protein transport"/>
    <property type="evidence" value="ECO:0007669"/>
    <property type="project" value="UniProtKB-KW"/>
</dbReference>
<accession>A0A1Q3A130</accession>
<keyword evidence="5" id="KW-0496">Mitochondrion</keyword>
<dbReference type="Pfam" id="PF10568">
    <property type="entry name" value="Tom37"/>
    <property type="match status" value="1"/>
</dbReference>
<reference evidence="9 10" key="1">
    <citation type="submission" date="2016-08" db="EMBL/GenBank/DDBJ databases">
        <title>Draft genome sequence of allopolyploid Zygosaccharomyces rouxii.</title>
        <authorList>
            <person name="Watanabe J."/>
            <person name="Uehara K."/>
            <person name="Mogi Y."/>
            <person name="Tsukioka Y."/>
        </authorList>
    </citation>
    <scope>NUCLEOTIDE SEQUENCE [LARGE SCALE GENOMIC DNA]</scope>
    <source>
        <strain evidence="9 10">NBRC 110957</strain>
    </source>
</reference>
<name>A0A1Q3A130_ZYGRO</name>
<dbReference type="eggNOG" id="KOG3028">
    <property type="taxonomic scope" value="Eukaryota"/>
</dbReference>
<evidence type="ECO:0000259" key="8">
    <source>
        <dbReference type="Pfam" id="PF11801"/>
    </source>
</evidence>
<gene>
    <name evidence="9" type="ORF">ZYGR_0P00490</name>
</gene>
<keyword evidence="3" id="KW-1000">Mitochondrion outer membrane</keyword>
<keyword evidence="2" id="KW-0813">Transport</keyword>
<dbReference type="GO" id="GO:0007005">
    <property type="term" value="P:mitochondrion organization"/>
    <property type="evidence" value="ECO:0007669"/>
    <property type="project" value="TreeGrafter"/>
</dbReference>
<evidence type="ECO:0000256" key="2">
    <source>
        <dbReference type="ARBA" id="ARBA00022448"/>
    </source>
</evidence>
<keyword evidence="6" id="KW-0472">Membrane</keyword>
<feature type="domain" description="Mitochondrial outer membrane transport complex Sam37/metaxin N-terminal" evidence="7">
    <location>
        <begin position="24"/>
        <end position="143"/>
    </location>
</feature>
<dbReference type="EMBL" id="BDGX01000016">
    <property type="protein sequence ID" value="GAV49406.1"/>
    <property type="molecule type" value="Genomic_DNA"/>
</dbReference>
<dbReference type="Proteomes" id="UP000187013">
    <property type="component" value="Unassembled WGS sequence"/>
</dbReference>
<sequence length="307" mass="36011">MSEFSISVYLWGETGKPSLVSPESIALFWFLNSYYGDYKSIEVVFANNTDLSPNEELPLLVENGRKWSGFVDIVSHLLEKMQNNDDVETTLLKDGLLEFTGELSVLTEYQMYLNKINYETFTRKAFSQLLHWPMWYNTPMNYRTRARQRCSNTLGYLMHDDDPDSLESLELESTRLPQSKAFQATQDRKMRSKEELQNVKHNLQYLTRLKDYLRTWSQVRNSIPHQNDTIPADFLLWANLFVQLNLPDGEKVGQQVKDAVNDDFHQLVQSKIDQLSSLEPRVFQRDPIFQEQGNVIMSIYHYVHKFV</sequence>
<dbReference type="InterPro" id="IPR019564">
    <property type="entry name" value="Sam37/metaxin_N"/>
</dbReference>
<evidence type="ECO:0000256" key="4">
    <source>
        <dbReference type="ARBA" id="ARBA00022927"/>
    </source>
</evidence>
<dbReference type="OrthoDB" id="5835136at2759"/>
<dbReference type="PANTHER" id="PTHR12289:SF41">
    <property type="entry name" value="FAILED AXON CONNECTIONS-RELATED"/>
    <property type="match status" value="1"/>
</dbReference>
<keyword evidence="4" id="KW-0653">Protein transport</keyword>
<dbReference type="InterPro" id="IPR050931">
    <property type="entry name" value="Mito_Protein_Transport_Metaxin"/>
</dbReference>
<evidence type="ECO:0000256" key="3">
    <source>
        <dbReference type="ARBA" id="ARBA00022787"/>
    </source>
</evidence>
<feature type="domain" description="Tom37 C-terminal" evidence="8">
    <location>
        <begin position="169"/>
        <end position="306"/>
    </location>
</feature>
<evidence type="ECO:0000259" key="7">
    <source>
        <dbReference type="Pfam" id="PF10568"/>
    </source>
</evidence>
<evidence type="ECO:0000313" key="10">
    <source>
        <dbReference type="Proteomes" id="UP000187013"/>
    </source>
</evidence>
<evidence type="ECO:0000313" key="9">
    <source>
        <dbReference type="EMBL" id="GAV49406.1"/>
    </source>
</evidence>
<evidence type="ECO:0008006" key="11">
    <source>
        <dbReference type="Google" id="ProtNLM"/>
    </source>
</evidence>
<evidence type="ECO:0000256" key="1">
    <source>
        <dbReference type="ARBA" id="ARBA00004294"/>
    </source>
</evidence>
<dbReference type="Pfam" id="PF11801">
    <property type="entry name" value="Tom37_C"/>
    <property type="match status" value="1"/>
</dbReference>
<dbReference type="GO" id="GO:0001401">
    <property type="term" value="C:SAM complex"/>
    <property type="evidence" value="ECO:0007669"/>
    <property type="project" value="InterPro"/>
</dbReference>
<dbReference type="InterPro" id="IPR031317">
    <property type="entry name" value="Tom37_C"/>
</dbReference>
<comment type="subcellular location">
    <subcellularLocation>
        <location evidence="1">Mitochondrion outer membrane</location>
    </subcellularLocation>
</comment>
<proteinExistence type="predicted"/>